<dbReference type="AlphaFoldDB" id="A0A2H3L1Q6"/>
<dbReference type="InterPro" id="IPR022689">
    <property type="entry name" value="Iron_dep_repressor"/>
</dbReference>
<evidence type="ECO:0000256" key="8">
    <source>
        <dbReference type="ARBA" id="ARBA00023159"/>
    </source>
</evidence>
<evidence type="ECO:0000256" key="10">
    <source>
        <dbReference type="ARBA" id="ARBA00023211"/>
    </source>
</evidence>
<keyword evidence="4" id="KW-0963">Cytoplasm</keyword>
<keyword evidence="9" id="KW-0804">Transcription</keyword>
<organism evidence="13 14">
    <name type="scientific">Candidatus Chloroploca asiatica</name>
    <dbReference type="NCBI Taxonomy" id="1506545"/>
    <lineage>
        <taxon>Bacteria</taxon>
        <taxon>Bacillati</taxon>
        <taxon>Chloroflexota</taxon>
        <taxon>Chloroflexia</taxon>
        <taxon>Chloroflexales</taxon>
        <taxon>Chloroflexineae</taxon>
        <taxon>Oscillochloridaceae</taxon>
        <taxon>Candidatus Chloroploca</taxon>
    </lineage>
</organism>
<keyword evidence="5" id="KW-0678">Repressor</keyword>
<comment type="subunit">
    <text evidence="3">Homodimer.</text>
</comment>
<dbReference type="InterPro" id="IPR001367">
    <property type="entry name" value="Fe_dep_repressor"/>
</dbReference>
<evidence type="ECO:0000313" key="13">
    <source>
        <dbReference type="EMBL" id="PDW00372.1"/>
    </source>
</evidence>
<dbReference type="Proteomes" id="UP000220922">
    <property type="component" value="Unassembled WGS sequence"/>
</dbReference>
<evidence type="ECO:0000256" key="7">
    <source>
        <dbReference type="ARBA" id="ARBA00023125"/>
    </source>
</evidence>
<evidence type="ECO:0000313" key="14">
    <source>
        <dbReference type="Proteomes" id="UP000220922"/>
    </source>
</evidence>
<accession>A0A2H3L1Q6</accession>
<keyword evidence="8" id="KW-0010">Activator</keyword>
<dbReference type="CDD" id="cd00090">
    <property type="entry name" value="HTH_ARSR"/>
    <property type="match status" value="1"/>
</dbReference>
<dbReference type="InterPro" id="IPR036421">
    <property type="entry name" value="Fe_dep_repressor_sf"/>
</dbReference>
<dbReference type="OrthoDB" id="9791355at2"/>
<gene>
    <name evidence="13" type="ORF">A9Q02_10150</name>
</gene>
<sequence length="253" mass="27889">MAKRVHQRTRTLASSGGPTDKERDYLEIIYALTQSDEPVIAASLGRRLGVQPPTVSHALQQLVDKGFILRDERNQITLTSQGQKLAEEIVQRQRVLEHFLARVVGIPWHLLYVEAARLERVLSPILAERVFSLVGPVTSCPHGNPIPGRSQTYIGDVRLDTATVGTMFTIQRIAEEAEAQVDLMRYLELNSLTPGTQCFIPDTSPVYGVTLRRCNQNITVSPEVAAVVWGDSALITEARQVFGFGDEAATGVT</sequence>
<dbReference type="InterPro" id="IPR050536">
    <property type="entry name" value="DtxR_MntR_Metal-Reg"/>
</dbReference>
<protein>
    <recommendedName>
        <fullName evidence="11">Manganese transport regulator</fullName>
    </recommendedName>
</protein>
<dbReference type="Gene3D" id="1.10.10.10">
    <property type="entry name" value="Winged helix-like DNA-binding domain superfamily/Winged helix DNA-binding domain"/>
    <property type="match status" value="1"/>
</dbReference>
<dbReference type="GO" id="GO:0003700">
    <property type="term" value="F:DNA-binding transcription factor activity"/>
    <property type="evidence" value="ECO:0007669"/>
    <property type="project" value="InterPro"/>
</dbReference>
<dbReference type="InterPro" id="IPR022687">
    <property type="entry name" value="HTH_DTXR"/>
</dbReference>
<dbReference type="PANTHER" id="PTHR33238">
    <property type="entry name" value="IRON (METAL) DEPENDENT REPRESSOR, DTXR FAMILY"/>
    <property type="match status" value="1"/>
</dbReference>
<evidence type="ECO:0000259" key="12">
    <source>
        <dbReference type="SMART" id="SM00347"/>
    </source>
</evidence>
<keyword evidence="6" id="KW-0805">Transcription regulation</keyword>
<dbReference type="GO" id="GO:0003677">
    <property type="term" value="F:DNA binding"/>
    <property type="evidence" value="ECO:0007669"/>
    <property type="project" value="UniProtKB-KW"/>
</dbReference>
<comment type="similarity">
    <text evidence="2">Belongs to the DtxR/MntR family.</text>
</comment>
<evidence type="ECO:0000256" key="2">
    <source>
        <dbReference type="ARBA" id="ARBA00007871"/>
    </source>
</evidence>
<name>A0A2H3L1Q6_9CHLR</name>
<dbReference type="InterPro" id="IPR036390">
    <property type="entry name" value="WH_DNA-bd_sf"/>
</dbReference>
<evidence type="ECO:0000256" key="4">
    <source>
        <dbReference type="ARBA" id="ARBA00022490"/>
    </source>
</evidence>
<dbReference type="PANTHER" id="PTHR33238:SF11">
    <property type="entry name" value="TRANSCRIPTIONAL REGULATOR MNTR"/>
    <property type="match status" value="1"/>
</dbReference>
<evidence type="ECO:0000256" key="1">
    <source>
        <dbReference type="ARBA" id="ARBA00004496"/>
    </source>
</evidence>
<evidence type="ECO:0000256" key="11">
    <source>
        <dbReference type="ARBA" id="ARBA00032593"/>
    </source>
</evidence>
<dbReference type="EMBL" id="LYXE01000046">
    <property type="protein sequence ID" value="PDW00372.1"/>
    <property type="molecule type" value="Genomic_DNA"/>
</dbReference>
<proteinExistence type="inferred from homology"/>
<dbReference type="SUPFAM" id="SSF47979">
    <property type="entry name" value="Iron-dependent repressor protein, dimerization domain"/>
    <property type="match status" value="1"/>
</dbReference>
<dbReference type="Pfam" id="PF02742">
    <property type="entry name" value="Fe_dep_repr_C"/>
    <property type="match status" value="1"/>
</dbReference>
<dbReference type="InterPro" id="IPR036388">
    <property type="entry name" value="WH-like_DNA-bd_sf"/>
</dbReference>
<dbReference type="SMART" id="SM00347">
    <property type="entry name" value="HTH_MARR"/>
    <property type="match status" value="1"/>
</dbReference>
<dbReference type="InterPro" id="IPR011991">
    <property type="entry name" value="ArsR-like_HTH"/>
</dbReference>
<evidence type="ECO:0000256" key="3">
    <source>
        <dbReference type="ARBA" id="ARBA00011738"/>
    </source>
</evidence>
<dbReference type="GO" id="GO:0046983">
    <property type="term" value="F:protein dimerization activity"/>
    <property type="evidence" value="ECO:0007669"/>
    <property type="project" value="InterPro"/>
</dbReference>
<keyword evidence="14" id="KW-1185">Reference proteome</keyword>
<dbReference type="GO" id="GO:0005737">
    <property type="term" value="C:cytoplasm"/>
    <property type="evidence" value="ECO:0007669"/>
    <property type="project" value="UniProtKB-SubCell"/>
</dbReference>
<feature type="domain" description="HTH marR-type" evidence="12">
    <location>
        <begin position="14"/>
        <end position="109"/>
    </location>
</feature>
<dbReference type="SUPFAM" id="SSF50037">
    <property type="entry name" value="C-terminal domain of transcriptional repressors"/>
    <property type="match status" value="1"/>
</dbReference>
<dbReference type="SUPFAM" id="SSF46785">
    <property type="entry name" value="Winged helix' DNA-binding domain"/>
    <property type="match status" value="1"/>
</dbReference>
<comment type="caution">
    <text evidence="13">The sequence shown here is derived from an EMBL/GenBank/DDBJ whole genome shotgun (WGS) entry which is preliminary data.</text>
</comment>
<dbReference type="InterPro" id="IPR000835">
    <property type="entry name" value="HTH_MarR-typ"/>
</dbReference>
<dbReference type="SMART" id="SM00529">
    <property type="entry name" value="HTH_DTXR"/>
    <property type="match status" value="1"/>
</dbReference>
<keyword evidence="10" id="KW-0464">Manganese</keyword>
<keyword evidence="7" id="KW-0238">DNA-binding</keyword>
<dbReference type="Pfam" id="PF01325">
    <property type="entry name" value="Fe_dep_repress"/>
    <property type="match status" value="1"/>
</dbReference>
<reference evidence="13 14" key="1">
    <citation type="submission" date="2016-05" db="EMBL/GenBank/DDBJ databases">
        <authorList>
            <person name="Lavstsen T."/>
            <person name="Jespersen J.S."/>
        </authorList>
    </citation>
    <scope>NUCLEOTIDE SEQUENCE [LARGE SCALE GENOMIC DNA]</scope>
    <source>
        <strain evidence="13 14">B7-9</strain>
    </source>
</reference>
<evidence type="ECO:0000256" key="5">
    <source>
        <dbReference type="ARBA" id="ARBA00022491"/>
    </source>
</evidence>
<comment type="subcellular location">
    <subcellularLocation>
        <location evidence="1">Cytoplasm</location>
    </subcellularLocation>
</comment>
<evidence type="ECO:0000256" key="9">
    <source>
        <dbReference type="ARBA" id="ARBA00023163"/>
    </source>
</evidence>
<dbReference type="GO" id="GO:0046914">
    <property type="term" value="F:transition metal ion binding"/>
    <property type="evidence" value="ECO:0007669"/>
    <property type="project" value="InterPro"/>
</dbReference>
<dbReference type="InterPro" id="IPR008988">
    <property type="entry name" value="Transcriptional_repressor_C"/>
</dbReference>
<evidence type="ECO:0000256" key="6">
    <source>
        <dbReference type="ARBA" id="ARBA00023015"/>
    </source>
</evidence>